<proteinExistence type="inferred from homology"/>
<evidence type="ECO:0000313" key="10">
    <source>
        <dbReference type="EMBL" id="CAB5371564.1"/>
    </source>
</evidence>
<dbReference type="OrthoDB" id="2445244at2759"/>
<dbReference type="GO" id="GO:0016787">
    <property type="term" value="F:hydrolase activity"/>
    <property type="evidence" value="ECO:0007669"/>
    <property type="project" value="UniProtKB-KW"/>
</dbReference>
<keyword evidence="4" id="KW-0540">Nuclease</keyword>
<dbReference type="PANTHER" id="PTHR22930:SF85">
    <property type="entry name" value="GH03217P-RELATED"/>
    <property type="match status" value="1"/>
</dbReference>
<dbReference type="InterPro" id="IPR027806">
    <property type="entry name" value="HARBI1_dom"/>
</dbReference>
<evidence type="ECO:0000256" key="6">
    <source>
        <dbReference type="ARBA" id="ARBA00022801"/>
    </source>
</evidence>
<organism evidence="10 11">
    <name type="scientific">Rhizophagus irregularis</name>
    <dbReference type="NCBI Taxonomy" id="588596"/>
    <lineage>
        <taxon>Eukaryota</taxon>
        <taxon>Fungi</taxon>
        <taxon>Fungi incertae sedis</taxon>
        <taxon>Mucoromycota</taxon>
        <taxon>Glomeromycotina</taxon>
        <taxon>Glomeromycetes</taxon>
        <taxon>Glomerales</taxon>
        <taxon>Glomeraceae</taxon>
        <taxon>Rhizophagus</taxon>
    </lineage>
</organism>
<comment type="similarity">
    <text evidence="3">Belongs to the HARBI1 family.</text>
</comment>
<dbReference type="Pfam" id="PF13359">
    <property type="entry name" value="DDE_Tnp_4"/>
    <property type="match status" value="1"/>
</dbReference>
<reference evidence="10" key="1">
    <citation type="submission" date="2020-05" db="EMBL/GenBank/DDBJ databases">
        <authorList>
            <person name="Rincon C."/>
            <person name="Sanders R I."/>
            <person name="Robbins C."/>
            <person name="Chaturvedi A."/>
        </authorList>
    </citation>
    <scope>NUCLEOTIDE SEQUENCE</scope>
    <source>
        <strain evidence="10">CHB12</strain>
    </source>
</reference>
<comment type="cofactor">
    <cofactor evidence="1">
        <name>a divalent metal cation</name>
        <dbReference type="ChEBI" id="CHEBI:60240"/>
    </cofactor>
</comment>
<dbReference type="VEuPathDB" id="FungiDB:RhiirFUN_011295"/>
<evidence type="ECO:0000256" key="1">
    <source>
        <dbReference type="ARBA" id="ARBA00001968"/>
    </source>
</evidence>
<keyword evidence="5" id="KW-0479">Metal-binding</keyword>
<evidence type="ECO:0000256" key="3">
    <source>
        <dbReference type="ARBA" id="ARBA00006958"/>
    </source>
</evidence>
<sequence length="330" mass="38542">MSKHKKIRELLSFYVITACQDMENEDLFEEEGDSSEEEEDDLVMLGLISLLGIRYLEQRSYHVAKSKDCNHLQVPNELQLAIFLRRISSKEDIFELCSRFGIAEETVYLYCKRVIIAIFFLKKTLVKWPTGEAKQNIHEGFKNIGEMEDIIGAIDGSHIVLANAPLKQPETYWNRKKRYSIQLQGIVDYRDMFIDYEIGWPGSVHNAKIYKNSYFYRNVSKIIKGEEYLLGDSAYPISTFLIKPFNRFIALKELNVRDISTVVKITECAIILHNFLELNNDNVEELYENDDDEDGDDDSDNDKDINQNEIVMKREGERKREQLMNLIINH</sequence>
<feature type="region of interest" description="Disordered" evidence="8">
    <location>
        <begin position="287"/>
        <end position="308"/>
    </location>
</feature>
<protein>
    <recommendedName>
        <fullName evidence="9">DDE Tnp4 domain-containing protein</fullName>
    </recommendedName>
</protein>
<dbReference type="InterPro" id="IPR045249">
    <property type="entry name" value="HARBI1-like"/>
</dbReference>
<evidence type="ECO:0000256" key="7">
    <source>
        <dbReference type="ARBA" id="ARBA00023242"/>
    </source>
</evidence>
<keyword evidence="6" id="KW-0378">Hydrolase</keyword>
<dbReference type="GO" id="GO:0004518">
    <property type="term" value="F:nuclease activity"/>
    <property type="evidence" value="ECO:0007669"/>
    <property type="project" value="UniProtKB-KW"/>
</dbReference>
<accession>A0A915ZEJ5</accession>
<feature type="domain" description="DDE Tnp4" evidence="9">
    <location>
        <begin position="154"/>
        <end position="246"/>
    </location>
</feature>
<dbReference type="Proteomes" id="UP000684084">
    <property type="component" value="Unassembled WGS sequence"/>
</dbReference>
<dbReference type="PANTHER" id="PTHR22930">
    <property type="match status" value="1"/>
</dbReference>
<evidence type="ECO:0000256" key="4">
    <source>
        <dbReference type="ARBA" id="ARBA00022722"/>
    </source>
</evidence>
<dbReference type="EMBL" id="CAGKOT010000029">
    <property type="protein sequence ID" value="CAB5371564.1"/>
    <property type="molecule type" value="Genomic_DNA"/>
</dbReference>
<evidence type="ECO:0000313" key="11">
    <source>
        <dbReference type="Proteomes" id="UP000684084"/>
    </source>
</evidence>
<evidence type="ECO:0000256" key="5">
    <source>
        <dbReference type="ARBA" id="ARBA00022723"/>
    </source>
</evidence>
<dbReference type="AlphaFoldDB" id="A0A915ZEJ5"/>
<gene>
    <name evidence="10" type="ORF">CHRIB12_LOCUS13147</name>
</gene>
<dbReference type="GO" id="GO:0005634">
    <property type="term" value="C:nucleus"/>
    <property type="evidence" value="ECO:0007669"/>
    <property type="project" value="UniProtKB-SubCell"/>
</dbReference>
<feature type="compositionally biased region" description="Acidic residues" evidence="8">
    <location>
        <begin position="287"/>
        <end position="301"/>
    </location>
</feature>
<evidence type="ECO:0000259" key="9">
    <source>
        <dbReference type="Pfam" id="PF13359"/>
    </source>
</evidence>
<keyword evidence="7" id="KW-0539">Nucleus</keyword>
<comment type="subcellular location">
    <subcellularLocation>
        <location evidence="2">Nucleus</location>
    </subcellularLocation>
</comment>
<name>A0A915ZEJ5_9GLOM</name>
<evidence type="ECO:0000256" key="2">
    <source>
        <dbReference type="ARBA" id="ARBA00004123"/>
    </source>
</evidence>
<comment type="caution">
    <text evidence="10">The sequence shown here is derived from an EMBL/GenBank/DDBJ whole genome shotgun (WGS) entry which is preliminary data.</text>
</comment>
<dbReference type="GO" id="GO:0046872">
    <property type="term" value="F:metal ion binding"/>
    <property type="evidence" value="ECO:0007669"/>
    <property type="project" value="UniProtKB-KW"/>
</dbReference>
<evidence type="ECO:0000256" key="8">
    <source>
        <dbReference type="SAM" id="MobiDB-lite"/>
    </source>
</evidence>